<organism evidence="3 4">
    <name type="scientific">Diplocloster agilis</name>
    <dbReference type="NCBI Taxonomy" id="2850323"/>
    <lineage>
        <taxon>Bacteria</taxon>
        <taxon>Bacillati</taxon>
        <taxon>Bacillota</taxon>
        <taxon>Clostridia</taxon>
        <taxon>Lachnospirales</taxon>
        <taxon>Lachnospiraceae</taxon>
        <taxon>Diplocloster</taxon>
    </lineage>
</organism>
<reference evidence="3" key="1">
    <citation type="submission" date="2021-06" db="EMBL/GenBank/DDBJ databases">
        <title>Description of novel taxa of the family Lachnospiraceae.</title>
        <authorList>
            <person name="Chaplin A.V."/>
            <person name="Sokolova S.R."/>
            <person name="Pikina A.P."/>
            <person name="Korzhanova M."/>
            <person name="Belova V."/>
            <person name="Korostin D."/>
            <person name="Efimov B.A."/>
        </authorList>
    </citation>
    <scope>NUCLEOTIDE SEQUENCE</scope>
    <source>
        <strain evidence="3">ASD5720</strain>
    </source>
</reference>
<dbReference type="InterPro" id="IPR010572">
    <property type="entry name" value="Tail_dom"/>
</dbReference>
<evidence type="ECO:0000256" key="1">
    <source>
        <dbReference type="SAM" id="Coils"/>
    </source>
</evidence>
<keyword evidence="1" id="KW-0175">Coiled coil</keyword>
<gene>
    <name evidence="3" type="ORF">KTH89_00870</name>
</gene>
<comment type="caution">
    <text evidence="3">The sequence shown here is derived from an EMBL/GenBank/DDBJ whole genome shotgun (WGS) entry which is preliminary data.</text>
</comment>
<dbReference type="Pfam" id="PF06605">
    <property type="entry name" value="Prophage_tail"/>
    <property type="match status" value="1"/>
</dbReference>
<dbReference type="EMBL" id="JAHQCW010000001">
    <property type="protein sequence ID" value="MBU9735068.1"/>
    <property type="molecule type" value="Genomic_DNA"/>
</dbReference>
<keyword evidence="4" id="KW-1185">Reference proteome</keyword>
<evidence type="ECO:0000313" key="3">
    <source>
        <dbReference type="EMBL" id="MBU9735068.1"/>
    </source>
</evidence>
<protein>
    <recommendedName>
        <fullName evidence="2">Tail spike domain-containing protein</fullName>
    </recommendedName>
</protein>
<evidence type="ECO:0000313" key="4">
    <source>
        <dbReference type="Proteomes" id="UP000712157"/>
    </source>
</evidence>
<name>A0A949JTY5_9FIRM</name>
<dbReference type="AlphaFoldDB" id="A0A949JTY5"/>
<accession>A0A949JTY5</accession>
<sequence>MPDPPTLYLCEVDKEILGALPAIDITLTRKFNDIDQITFQVPREYTDLYGTVILTPLYEKIEALRLIYIENFGYFEIQEPAIEKDAVTEYKECTAYSLQYELTKKRLKSFYINQYNGEDIEGVELWNIDHSKSLLHLCLEKFPQWNIGNVDAGIRKHMRSFEIDEQDVYSFLTKDVADTFGCVFVFDTITNTIEVYAEDNIGEDTSIYISYENLANTVSVNYNADDIVTSLTILGDDGLDVRNLNMGQDSVLDLSYYHTPEWMGQELCDAWNAYLDKFDSRKKEYSDLADQVDTKYLEVYELKNRKPAPGAEEADWTKYGREALLRKIKSLETTNLFKCDLGWSVTDNPNYQQYKEEFDKLNAAKEELGKRINEIEAVEQAIRQLLKQMNEIASEVHWKNNLTQDQQKKITRFIREDTWQDSNFVVTDHDSPADEQKTRNELLVYGKKYLSKISRPQLTFSMDMSNIFALKEFKPLAGRFDVGNYIHVTLREDYSFLVRLLQYTISFDNPSEFSCEFGNAMRSKSEFDNHSDLLDQAVTSGKTVADWKSYWQKSADKITDIDKMIKDGLDTAITSIHSTTNRNDITIDENGIHLRMIEEDGSYSKCEAVLTGNKLIYSDNNMETAKTGLGEFEVDGQKFYGLMAEAVLSGYVGASHLVANEISNGDKFTVSTDGDVTAKSIKILGGEITWDEVNLPDNMATKDEIPKVPSYIKSTKITATTIESPTIIGGHLLIKNSSGTVSSEITSDGKLTATGAAISGNLTATGGTIGGWNISSDSISSHDVFISSNTSKHAFAAGGHNPDGSDALTRIGHNGQLYTQDAIINGNTETAAKCIIYNSDRTYRTDMFGGGFHIYKSDDTEQDIVTKANTDSIVVKNFKKSSQMRSDYLSVTDGDDGTETIIRADGPEIKSVSTIKYNITPEQNLLKDVLDTDIYSFQFKSNLARNNASAHYGFVIGENYNTSPKILNRDSNKINMYSALGVLWGGVKELAAKVTALEEKLNQITNSQIQTQPNETPTTNQEVN</sequence>
<feature type="domain" description="Tail spike" evidence="2">
    <location>
        <begin position="133"/>
        <end position="523"/>
    </location>
</feature>
<proteinExistence type="predicted"/>
<evidence type="ECO:0000259" key="2">
    <source>
        <dbReference type="Pfam" id="PF06605"/>
    </source>
</evidence>
<feature type="coiled-coil region" evidence="1">
    <location>
        <begin position="351"/>
        <end position="395"/>
    </location>
</feature>
<dbReference type="Proteomes" id="UP000712157">
    <property type="component" value="Unassembled WGS sequence"/>
</dbReference>